<dbReference type="Proteomes" id="UP000198640">
    <property type="component" value="Unassembled WGS sequence"/>
</dbReference>
<organism evidence="1 2">
    <name type="scientific">Nitrosomonas halophila</name>
    <dbReference type="NCBI Taxonomy" id="44576"/>
    <lineage>
        <taxon>Bacteria</taxon>
        <taxon>Pseudomonadati</taxon>
        <taxon>Pseudomonadota</taxon>
        <taxon>Betaproteobacteria</taxon>
        <taxon>Nitrosomonadales</taxon>
        <taxon>Nitrosomonadaceae</taxon>
        <taxon>Nitrosomonas</taxon>
    </lineage>
</organism>
<evidence type="ECO:0000313" key="2">
    <source>
        <dbReference type="Proteomes" id="UP000198640"/>
    </source>
</evidence>
<dbReference type="EMBL" id="FNOY01000086">
    <property type="protein sequence ID" value="SDY95062.1"/>
    <property type="molecule type" value="Genomic_DNA"/>
</dbReference>
<dbReference type="STRING" id="44576.SAMN05421881_10866"/>
<gene>
    <name evidence="1" type="ORF">SAMN05421881_10866</name>
</gene>
<dbReference type="AlphaFoldDB" id="A0A1H3P1S7"/>
<dbReference type="RefSeq" id="WP_090415730.1">
    <property type="nucleotide sequence ID" value="NZ_FNOY01000086.1"/>
</dbReference>
<protein>
    <submittedName>
        <fullName evidence="1">Uncharacterized protein</fullName>
    </submittedName>
</protein>
<keyword evidence="2" id="KW-1185">Reference proteome</keyword>
<evidence type="ECO:0000313" key="1">
    <source>
        <dbReference type="EMBL" id="SDY95062.1"/>
    </source>
</evidence>
<dbReference type="OrthoDB" id="7057421at2"/>
<accession>A0A1H3P1S7</accession>
<reference evidence="1 2" key="1">
    <citation type="submission" date="2016-10" db="EMBL/GenBank/DDBJ databases">
        <authorList>
            <person name="de Groot N.N."/>
        </authorList>
    </citation>
    <scope>NUCLEOTIDE SEQUENCE [LARGE SCALE GENOMIC DNA]</scope>
    <source>
        <strain evidence="1 2">Nm1</strain>
    </source>
</reference>
<name>A0A1H3P1S7_9PROT</name>
<sequence length="154" mass="17306">MSKEITEELGLGKGFSMKIATGPVYGMLCGMSLELLYKAIVVAKGEEPNTNSHKLSDLAKDAGVSVTVQQVGLLEILSEYIMWNGRYPVPKKHENMQHLNDLSSKYLYDKKPFGKSYILRPNGALNWESFNMLWNEGHSVLWSEGHSVYCEKCS</sequence>
<proteinExistence type="predicted"/>